<evidence type="ECO:0000256" key="4">
    <source>
        <dbReference type="ARBA" id="ARBA00023002"/>
    </source>
</evidence>
<feature type="domain" description="Mannitol dehydrogenase C-terminal" evidence="8">
    <location>
        <begin position="281"/>
        <end position="442"/>
    </location>
</feature>
<dbReference type="RefSeq" id="WP_286265347.1">
    <property type="nucleotide sequence ID" value="NZ_AP028056.1"/>
</dbReference>
<dbReference type="InterPro" id="IPR000669">
    <property type="entry name" value="Mannitol_DH"/>
</dbReference>
<dbReference type="InterPro" id="IPR036291">
    <property type="entry name" value="NAD(P)-bd_dom_sf"/>
</dbReference>
<evidence type="ECO:0000256" key="1">
    <source>
        <dbReference type="ARBA" id="ARBA00006541"/>
    </source>
</evidence>
<dbReference type="Proteomes" id="UP001431656">
    <property type="component" value="Chromosome"/>
</dbReference>
<dbReference type="InterPro" id="IPR023027">
    <property type="entry name" value="Mannitol_DH_CS"/>
</dbReference>
<dbReference type="InterPro" id="IPR050988">
    <property type="entry name" value="Mannitol_DH/Oxidoreductase"/>
</dbReference>
<dbReference type="PANTHER" id="PTHR43362:SF1">
    <property type="entry name" value="MANNITOL DEHYDROGENASE 2-RELATED"/>
    <property type="match status" value="1"/>
</dbReference>
<dbReference type="Gene3D" id="1.10.1040.10">
    <property type="entry name" value="N-(1-d-carboxylethyl)-l-norvaline Dehydrogenase, domain 2"/>
    <property type="match status" value="1"/>
</dbReference>
<dbReference type="EMBL" id="AP028056">
    <property type="protein sequence ID" value="BEH03128.1"/>
    <property type="molecule type" value="Genomic_DNA"/>
</dbReference>
<evidence type="ECO:0000256" key="3">
    <source>
        <dbReference type="ARBA" id="ARBA00016219"/>
    </source>
</evidence>
<comment type="catalytic activity">
    <reaction evidence="6">
        <text>D-mannitol 1-phosphate + NAD(+) = beta-D-fructose 6-phosphate + NADH + H(+)</text>
        <dbReference type="Rhea" id="RHEA:19661"/>
        <dbReference type="ChEBI" id="CHEBI:15378"/>
        <dbReference type="ChEBI" id="CHEBI:57540"/>
        <dbReference type="ChEBI" id="CHEBI:57634"/>
        <dbReference type="ChEBI" id="CHEBI:57945"/>
        <dbReference type="ChEBI" id="CHEBI:61381"/>
        <dbReference type="EC" id="1.1.1.17"/>
    </reaction>
</comment>
<evidence type="ECO:0000259" key="7">
    <source>
        <dbReference type="Pfam" id="PF01232"/>
    </source>
</evidence>
<dbReference type="InterPro" id="IPR008927">
    <property type="entry name" value="6-PGluconate_DH-like_C_sf"/>
</dbReference>
<evidence type="ECO:0000256" key="2">
    <source>
        <dbReference type="ARBA" id="ARBA00012939"/>
    </source>
</evidence>
<organism evidence="9 10">
    <name type="scientific">Brooklawnia propionicigenes</name>
    <dbReference type="NCBI Taxonomy" id="3041175"/>
    <lineage>
        <taxon>Bacteria</taxon>
        <taxon>Bacillati</taxon>
        <taxon>Actinomycetota</taxon>
        <taxon>Actinomycetes</taxon>
        <taxon>Propionibacteriales</taxon>
        <taxon>Propionibacteriaceae</taxon>
        <taxon>Brooklawnia</taxon>
    </lineage>
</organism>
<dbReference type="InterPro" id="IPR013131">
    <property type="entry name" value="Mannitol_DH_N"/>
</dbReference>
<dbReference type="PROSITE" id="PS00974">
    <property type="entry name" value="MANNITOL_DHGENASE"/>
    <property type="match status" value="1"/>
</dbReference>
<dbReference type="Pfam" id="PF01232">
    <property type="entry name" value="Mannitol_dh"/>
    <property type="match status" value="1"/>
</dbReference>
<evidence type="ECO:0000256" key="5">
    <source>
        <dbReference type="ARBA" id="ARBA00023027"/>
    </source>
</evidence>
<dbReference type="GO" id="GO:0019594">
    <property type="term" value="P:mannitol metabolic process"/>
    <property type="evidence" value="ECO:0007669"/>
    <property type="project" value="InterPro"/>
</dbReference>
<evidence type="ECO:0000313" key="9">
    <source>
        <dbReference type="EMBL" id="BEH03128.1"/>
    </source>
</evidence>
<evidence type="ECO:0000256" key="6">
    <source>
        <dbReference type="ARBA" id="ARBA00048615"/>
    </source>
</evidence>
<dbReference type="InterPro" id="IPR013118">
    <property type="entry name" value="Mannitol_DH_C"/>
</dbReference>
<keyword evidence="5" id="KW-0520">NAD</keyword>
<evidence type="ECO:0000313" key="10">
    <source>
        <dbReference type="Proteomes" id="UP001431656"/>
    </source>
</evidence>
<dbReference type="GO" id="GO:0008926">
    <property type="term" value="F:mannitol-1-phosphate 5-dehydrogenase activity"/>
    <property type="evidence" value="ECO:0007669"/>
    <property type="project" value="UniProtKB-EC"/>
</dbReference>
<proteinExistence type="inferred from homology"/>
<sequence>MSRILNRAQDGRPAAPIRIVHLGIGNFTRAHQAWYTEHASDADQWGIAGFPGRTTLRPRVSPRDDALDAQEGLYQLDIQAPEGDRVEVISSISASFRSHDIESWMTLFADPQVVIVTSTITEAGYCRNPQGDLDLGNPELIADLDKLKSGQLDEPVFTGPAKFVRGLLARRAAGAGAITFVPCDNVPENGTMAETVIRQAADYVDASLLEWIDENVGFVTTMVDRITPHTSEEDAARVAELTGIVDPGLVVCEPFAEWVLAGEFKAGHPDWESVGAKFVDDVVPHEMRKLYLLNGSHSLMAYCAPVLGLETVYQAINDPRVLGWVNAFWDDAVQQVPLPDAEKQAYRAALLERFTNPRMKDQLARIAADGTQKLPIRIVPHLKAFAAAGKVATGATRPVAGWVLHLRGVGAPVNDAAASALVNEVRSGDLDSAVHAVLRFLQIDDEQIAATVLSQAQEMEAMRA</sequence>
<dbReference type="PANTHER" id="PTHR43362">
    <property type="entry name" value="MANNITOL DEHYDROGENASE DSF1-RELATED"/>
    <property type="match status" value="1"/>
</dbReference>
<dbReference type="InterPro" id="IPR013328">
    <property type="entry name" value="6PGD_dom2"/>
</dbReference>
<gene>
    <name evidence="9" type="ORF">brsh051_24090</name>
</gene>
<dbReference type="EC" id="1.1.1.17" evidence="2"/>
<dbReference type="Pfam" id="PF08125">
    <property type="entry name" value="Mannitol_dh_C"/>
    <property type="match status" value="1"/>
</dbReference>
<dbReference type="Gene3D" id="3.40.50.720">
    <property type="entry name" value="NAD(P)-binding Rossmann-like Domain"/>
    <property type="match status" value="1"/>
</dbReference>
<dbReference type="SUPFAM" id="SSF51735">
    <property type="entry name" value="NAD(P)-binding Rossmann-fold domains"/>
    <property type="match status" value="1"/>
</dbReference>
<dbReference type="SUPFAM" id="SSF48179">
    <property type="entry name" value="6-phosphogluconate dehydrogenase C-terminal domain-like"/>
    <property type="match status" value="1"/>
</dbReference>
<dbReference type="KEGG" id="broo:brsh051_24090"/>
<keyword evidence="10" id="KW-1185">Reference proteome</keyword>
<dbReference type="AlphaFoldDB" id="A0AAN0KH37"/>
<keyword evidence="4" id="KW-0560">Oxidoreductase</keyword>
<name>A0AAN0KH37_9ACTN</name>
<evidence type="ECO:0000259" key="8">
    <source>
        <dbReference type="Pfam" id="PF08125"/>
    </source>
</evidence>
<accession>A0AAN0KH37</accession>
<dbReference type="PRINTS" id="PR00084">
    <property type="entry name" value="MTLDHDRGNASE"/>
</dbReference>
<reference evidence="9" key="1">
    <citation type="journal article" date="2024" name="Int. J. Syst. Evol. Microbiol.">
        <title>Brooklawnia propionicigenes sp. nov., a facultatively anaerobic, propionate-producing bacterium isolated from a methanogenic reactor treating waste from cattle farms.</title>
        <authorList>
            <person name="Akita Y."/>
            <person name="Ueki A."/>
            <person name="Tonouchi A."/>
            <person name="Sugawara Y."/>
            <person name="Honma S."/>
            <person name="Kaku N."/>
            <person name="Ueki K."/>
        </authorList>
    </citation>
    <scope>NUCLEOTIDE SEQUENCE</scope>
    <source>
        <strain evidence="9">SH051</strain>
    </source>
</reference>
<feature type="domain" description="Mannitol dehydrogenase N-terminal" evidence="7">
    <location>
        <begin position="18"/>
        <end position="272"/>
    </location>
</feature>
<protein>
    <recommendedName>
        <fullName evidence="3">Mannitol-1-phosphate 5-dehydrogenase</fullName>
        <ecNumber evidence="2">1.1.1.17</ecNumber>
    </recommendedName>
</protein>
<comment type="similarity">
    <text evidence="1">Belongs to the mannitol dehydrogenase family.</text>
</comment>